<keyword evidence="3" id="KW-1185">Reference proteome</keyword>
<keyword evidence="1" id="KW-0732">Signal</keyword>
<sequence>MTGHEGEQRELLLFTVCVLLSSPTVLLAPSSERRFNASTVCYWPGGYPTLPTGREIYRFFCYQPVTQEEEGMMVPRETDIVVHVYTKYCTLHFLL</sequence>
<accession>A0A9P0PDS5</accession>
<dbReference type="Proteomes" id="UP001152888">
    <property type="component" value="Unassembled WGS sequence"/>
</dbReference>
<evidence type="ECO:0008006" key="4">
    <source>
        <dbReference type="Google" id="ProtNLM"/>
    </source>
</evidence>
<feature type="signal peptide" evidence="1">
    <location>
        <begin position="1"/>
        <end position="27"/>
    </location>
</feature>
<dbReference type="AlphaFoldDB" id="A0A9P0PDS5"/>
<evidence type="ECO:0000313" key="2">
    <source>
        <dbReference type="EMBL" id="CAH1978756.1"/>
    </source>
</evidence>
<proteinExistence type="predicted"/>
<comment type="caution">
    <text evidence="2">The sequence shown here is derived from an EMBL/GenBank/DDBJ whole genome shotgun (WGS) entry which is preliminary data.</text>
</comment>
<reference evidence="2" key="1">
    <citation type="submission" date="2022-03" db="EMBL/GenBank/DDBJ databases">
        <authorList>
            <person name="Sayadi A."/>
        </authorList>
    </citation>
    <scope>NUCLEOTIDE SEQUENCE</scope>
</reference>
<gene>
    <name evidence="2" type="ORF">ACAOBT_LOCUS13253</name>
</gene>
<organism evidence="2 3">
    <name type="scientific">Acanthoscelides obtectus</name>
    <name type="common">Bean weevil</name>
    <name type="synonym">Bruchus obtectus</name>
    <dbReference type="NCBI Taxonomy" id="200917"/>
    <lineage>
        <taxon>Eukaryota</taxon>
        <taxon>Metazoa</taxon>
        <taxon>Ecdysozoa</taxon>
        <taxon>Arthropoda</taxon>
        <taxon>Hexapoda</taxon>
        <taxon>Insecta</taxon>
        <taxon>Pterygota</taxon>
        <taxon>Neoptera</taxon>
        <taxon>Endopterygota</taxon>
        <taxon>Coleoptera</taxon>
        <taxon>Polyphaga</taxon>
        <taxon>Cucujiformia</taxon>
        <taxon>Chrysomeloidea</taxon>
        <taxon>Chrysomelidae</taxon>
        <taxon>Bruchinae</taxon>
        <taxon>Bruchini</taxon>
        <taxon>Acanthoscelides</taxon>
    </lineage>
</organism>
<name>A0A9P0PDS5_ACAOB</name>
<feature type="chain" id="PRO_5040355699" description="Secreted protein" evidence="1">
    <location>
        <begin position="28"/>
        <end position="95"/>
    </location>
</feature>
<evidence type="ECO:0000313" key="3">
    <source>
        <dbReference type="Proteomes" id="UP001152888"/>
    </source>
</evidence>
<protein>
    <recommendedName>
        <fullName evidence="4">Secreted protein</fullName>
    </recommendedName>
</protein>
<dbReference type="EMBL" id="CAKOFQ010006874">
    <property type="protein sequence ID" value="CAH1978756.1"/>
    <property type="molecule type" value="Genomic_DNA"/>
</dbReference>
<evidence type="ECO:0000256" key="1">
    <source>
        <dbReference type="SAM" id="SignalP"/>
    </source>
</evidence>